<dbReference type="InterPro" id="IPR038781">
    <property type="entry name" value="C365.16-ike"/>
</dbReference>
<dbReference type="PANTHER" id="PTHR37845:SF1">
    <property type="entry name" value="SEQUENCE ORPHAN"/>
    <property type="match status" value="1"/>
</dbReference>
<dbReference type="PANTHER" id="PTHR37845">
    <property type="entry name" value="SEQUENCE ORPHAN"/>
    <property type="match status" value="1"/>
</dbReference>
<organism evidence="1 2">
    <name type="scientific">Teratosphaeria destructans</name>
    <dbReference type="NCBI Taxonomy" id="418781"/>
    <lineage>
        <taxon>Eukaryota</taxon>
        <taxon>Fungi</taxon>
        <taxon>Dikarya</taxon>
        <taxon>Ascomycota</taxon>
        <taxon>Pezizomycotina</taxon>
        <taxon>Dothideomycetes</taxon>
        <taxon>Dothideomycetidae</taxon>
        <taxon>Mycosphaerellales</taxon>
        <taxon>Teratosphaeriaceae</taxon>
        <taxon>Teratosphaeria</taxon>
    </lineage>
</organism>
<sequence>MGAGVGGVDAVVANCNTTPRGKGSQLEHNIQAPVVDTGSDPPVWNLAGKIGGMGVSVAPKMVGEKEVVPKREKSVSEWNTKNLGSRLAVDAACAASAGGVVAPVIAMIDRAIIENASGKRPLLTSVKASLSTLLLRPHQFLSSRPFLLIFMVYGGTYLTANTLDTTTSTIKNRPAASTTSGYSKFVATSAANLNLGIYKDSQLTKMFGTVSARPLPPASYALFAVRDCLTIFASFNIPPLLAPRIPLSESAQKYISATSTAQFVAPAAIQLASTPFHLLGLDLYNRNGDTTMRDRVQKVRLDWFKSSVARMCRIVPAFGFGGVINNGMRRRFMSHLE</sequence>
<reference evidence="1 2" key="2">
    <citation type="journal article" date="2021" name="Curr. Genet.">
        <title>Genetic response to nitrogen starvation in the aggressive Eucalyptus foliar pathogen Teratosphaeria destructans.</title>
        <authorList>
            <person name="Havenga M."/>
            <person name="Wingfield B.D."/>
            <person name="Wingfield M.J."/>
            <person name="Dreyer L.L."/>
            <person name="Roets F."/>
            <person name="Aylward J."/>
        </authorList>
    </citation>
    <scope>NUCLEOTIDE SEQUENCE [LARGE SCALE GENOMIC DNA]</scope>
    <source>
        <strain evidence="1">CMW44962</strain>
    </source>
</reference>
<dbReference type="EMBL" id="RIBY02002156">
    <property type="protein sequence ID" value="KAH9824451.1"/>
    <property type="molecule type" value="Genomic_DNA"/>
</dbReference>
<evidence type="ECO:0000313" key="1">
    <source>
        <dbReference type="EMBL" id="KAH9824451.1"/>
    </source>
</evidence>
<proteinExistence type="predicted"/>
<accession>A0A9W7SMZ9</accession>
<comment type="caution">
    <text evidence="1">The sequence shown here is derived from an EMBL/GenBank/DDBJ whole genome shotgun (WGS) entry which is preliminary data.</text>
</comment>
<keyword evidence="2" id="KW-1185">Reference proteome</keyword>
<protein>
    <submittedName>
        <fullName evidence="1">Membrane protein</fullName>
    </submittedName>
</protein>
<gene>
    <name evidence="1" type="ORF">Tdes44962_MAKER04401</name>
</gene>
<dbReference type="AlphaFoldDB" id="A0A9W7SMZ9"/>
<evidence type="ECO:0000313" key="2">
    <source>
        <dbReference type="Proteomes" id="UP001138500"/>
    </source>
</evidence>
<reference evidence="1 2" key="1">
    <citation type="journal article" date="2018" name="IMA Fungus">
        <title>IMA Genome-F 10: Nine draft genome sequences of Claviceps purpurea s.lat., including C. arundinis, C. humidiphila, and C. cf. spartinae, pseudomolecules for the pitch canker pathogen Fusarium circinatum, draft genome of Davidsoniella eucalypti, Grosmannia galeiformis, Quambalaria eucalypti, and Teratosphaeria destructans.</title>
        <authorList>
            <person name="Wingfield B.D."/>
            <person name="Liu M."/>
            <person name="Nguyen H.D."/>
            <person name="Lane F.A."/>
            <person name="Morgan S.W."/>
            <person name="De Vos L."/>
            <person name="Wilken P.M."/>
            <person name="Duong T.A."/>
            <person name="Aylward J."/>
            <person name="Coetzee M.P."/>
            <person name="Dadej K."/>
            <person name="De Beer Z.W."/>
            <person name="Findlay W."/>
            <person name="Havenga M."/>
            <person name="Kolarik M."/>
            <person name="Menzies J.G."/>
            <person name="Naidoo K."/>
            <person name="Pochopski O."/>
            <person name="Shoukouhi P."/>
            <person name="Santana Q.C."/>
            <person name="Seifert K.A."/>
            <person name="Soal N."/>
            <person name="Steenkamp E.T."/>
            <person name="Tatham C.T."/>
            <person name="van der Nest M.A."/>
            <person name="Wingfield M.J."/>
        </authorList>
    </citation>
    <scope>NUCLEOTIDE SEQUENCE [LARGE SCALE GENOMIC DNA]</scope>
    <source>
        <strain evidence="1">CMW44962</strain>
    </source>
</reference>
<dbReference type="Proteomes" id="UP001138500">
    <property type="component" value="Unassembled WGS sequence"/>
</dbReference>
<dbReference type="OrthoDB" id="275936at2759"/>
<dbReference type="GO" id="GO:0005739">
    <property type="term" value="C:mitochondrion"/>
    <property type="evidence" value="ECO:0007669"/>
    <property type="project" value="TreeGrafter"/>
</dbReference>
<name>A0A9W7SMZ9_9PEZI</name>